<dbReference type="GO" id="GO:0005576">
    <property type="term" value="C:extracellular region"/>
    <property type="evidence" value="ECO:0007669"/>
    <property type="project" value="UniProtKB-SubCell"/>
</dbReference>
<dbReference type="InterPro" id="IPR001343">
    <property type="entry name" value="Hemolysn_Ca-bd"/>
</dbReference>
<keyword evidence="5" id="KW-0479">Metal-binding</keyword>
<dbReference type="eggNOG" id="COG2931">
    <property type="taxonomic scope" value="Bacteria"/>
</dbReference>
<reference evidence="9 10" key="1">
    <citation type="submission" date="2012-02" db="EMBL/GenBank/DDBJ databases">
        <title>Improved High-Quality Draft sequence of Microvirga sp. WSM3557.</title>
        <authorList>
            <consortium name="US DOE Joint Genome Institute"/>
            <person name="Lucas S."/>
            <person name="Han J."/>
            <person name="Lapidus A."/>
            <person name="Cheng J.-F."/>
            <person name="Goodwin L."/>
            <person name="Pitluck S."/>
            <person name="Peters L."/>
            <person name="Zhang X."/>
            <person name="Detter J.C."/>
            <person name="Han C."/>
            <person name="Tapia R."/>
            <person name="Land M."/>
            <person name="Hauser L."/>
            <person name="Kyrpides N."/>
            <person name="Ivanova N."/>
            <person name="Pagani I."/>
            <person name="Brau L."/>
            <person name="Yates R."/>
            <person name="O'Hara G."/>
            <person name="Rui T."/>
            <person name="Howieson J."/>
            <person name="Reeve W."/>
            <person name="Woyke T."/>
        </authorList>
    </citation>
    <scope>NUCLEOTIDE SEQUENCE [LARGE SCALE GENOMIC DNA]</scope>
    <source>
        <strain evidence="9 10">WSM3557</strain>
    </source>
</reference>
<dbReference type="GO" id="GO:0006508">
    <property type="term" value="P:proteolysis"/>
    <property type="evidence" value="ECO:0007669"/>
    <property type="project" value="UniProtKB-KW"/>
</dbReference>
<dbReference type="PANTHER" id="PTHR38340">
    <property type="entry name" value="S-LAYER PROTEIN"/>
    <property type="match status" value="1"/>
</dbReference>
<dbReference type="AlphaFoldDB" id="I4YZT1"/>
<feature type="domain" description="Peptidase metallopeptidase" evidence="8">
    <location>
        <begin position="17"/>
        <end position="176"/>
    </location>
</feature>
<keyword evidence="4" id="KW-0645">Protease</keyword>
<keyword evidence="3" id="KW-0964">Secreted</keyword>
<dbReference type="InterPro" id="IPR018511">
    <property type="entry name" value="Hemolysin-typ_Ca-bd_CS"/>
</dbReference>
<evidence type="ECO:0000256" key="4">
    <source>
        <dbReference type="ARBA" id="ARBA00022670"/>
    </source>
</evidence>
<dbReference type="RefSeq" id="WP_009490938.1">
    <property type="nucleotide sequence ID" value="NZ_CP141048.1"/>
</dbReference>
<dbReference type="GO" id="GO:0008270">
    <property type="term" value="F:zinc ion binding"/>
    <property type="evidence" value="ECO:0007669"/>
    <property type="project" value="InterPro"/>
</dbReference>
<evidence type="ECO:0000256" key="2">
    <source>
        <dbReference type="ARBA" id="ARBA00009490"/>
    </source>
</evidence>
<dbReference type="PATRIC" id="fig|864069.3.peg.2142"/>
<evidence type="ECO:0000313" key="10">
    <source>
        <dbReference type="Proteomes" id="UP000003947"/>
    </source>
</evidence>
<dbReference type="Gene3D" id="3.40.390.10">
    <property type="entry name" value="Collagenase (Catalytic Domain)"/>
    <property type="match status" value="1"/>
</dbReference>
<dbReference type="PRINTS" id="PR00313">
    <property type="entry name" value="CABNDNGRPT"/>
</dbReference>
<evidence type="ECO:0000256" key="3">
    <source>
        <dbReference type="ARBA" id="ARBA00022525"/>
    </source>
</evidence>
<keyword evidence="7" id="KW-0862">Zinc</keyword>
<dbReference type="Proteomes" id="UP000003947">
    <property type="component" value="Unassembled WGS sequence"/>
</dbReference>
<dbReference type="EMBL" id="JH660641">
    <property type="protein sequence ID" value="EIM29473.1"/>
    <property type="molecule type" value="Genomic_DNA"/>
</dbReference>
<dbReference type="InterPro" id="IPR050557">
    <property type="entry name" value="RTX_toxin/Mannuronan_C5-epim"/>
</dbReference>
<evidence type="ECO:0000256" key="5">
    <source>
        <dbReference type="ARBA" id="ARBA00022723"/>
    </source>
</evidence>
<proteinExistence type="inferred from homology"/>
<keyword evidence="6" id="KW-0378">Hydrolase</keyword>
<dbReference type="SMART" id="SM00235">
    <property type="entry name" value="ZnMc"/>
    <property type="match status" value="1"/>
</dbReference>
<evidence type="ECO:0000256" key="6">
    <source>
        <dbReference type="ARBA" id="ARBA00022801"/>
    </source>
</evidence>
<dbReference type="GO" id="GO:0005509">
    <property type="term" value="F:calcium ion binding"/>
    <property type="evidence" value="ECO:0007669"/>
    <property type="project" value="InterPro"/>
</dbReference>
<evidence type="ECO:0000256" key="7">
    <source>
        <dbReference type="ARBA" id="ARBA00022833"/>
    </source>
</evidence>
<name>I4YZT1_9HYPH</name>
<dbReference type="InterPro" id="IPR024079">
    <property type="entry name" value="MetalloPept_cat_dom_sf"/>
</dbReference>
<organism evidence="9 10">
    <name type="scientific">Microvirga lotononidis</name>
    <dbReference type="NCBI Taxonomy" id="864069"/>
    <lineage>
        <taxon>Bacteria</taxon>
        <taxon>Pseudomonadati</taxon>
        <taxon>Pseudomonadota</taxon>
        <taxon>Alphaproteobacteria</taxon>
        <taxon>Hyphomicrobiales</taxon>
        <taxon>Methylobacteriaceae</taxon>
        <taxon>Microvirga</taxon>
    </lineage>
</organism>
<dbReference type="OrthoDB" id="733404at2"/>
<keyword evidence="10" id="KW-1185">Reference proteome</keyword>
<dbReference type="InterPro" id="IPR011049">
    <property type="entry name" value="Serralysin-like_metalloprot_C"/>
</dbReference>
<evidence type="ECO:0000259" key="8">
    <source>
        <dbReference type="SMART" id="SM00235"/>
    </source>
</evidence>
<dbReference type="GO" id="GO:0004222">
    <property type="term" value="F:metalloendopeptidase activity"/>
    <property type="evidence" value="ECO:0007669"/>
    <property type="project" value="InterPro"/>
</dbReference>
<dbReference type="InterPro" id="IPR001818">
    <property type="entry name" value="Pept_M10_metallopeptidase"/>
</dbReference>
<dbReference type="HOGENOM" id="CLU_025059_0_0_5"/>
<dbReference type="InterPro" id="IPR006026">
    <property type="entry name" value="Peptidase_Metallo"/>
</dbReference>
<comment type="similarity">
    <text evidence="2">Belongs to the peptidase M10B family.</text>
</comment>
<gene>
    <name evidence="9" type="ORF">MicloDRAFT_00019510</name>
</gene>
<dbReference type="STRING" id="864069.MicloDRAFT_00019510"/>
<dbReference type="Pfam" id="PF00353">
    <property type="entry name" value="HemolysinCabind"/>
    <property type="match status" value="3"/>
</dbReference>
<evidence type="ECO:0000313" key="9">
    <source>
        <dbReference type="EMBL" id="EIM29473.1"/>
    </source>
</evidence>
<sequence length="457" mass="49097">MPDYTAILSGQSWNNLSGRKANKTPVFLTYTFNPASFLAPWGWAKFGAADKALARKALKMWGDASGIRFIEVKGQEAELKFQWQPAWQEITAWAEFPELSRENFDDEGLVRKYLGGNVYLNTEARANLKGNTSYALYVLLHEIGHALGLKHPFHKMEYNKQLLKSELDHVSYTVMSYTGGDPGMQSAGLGSLDVQAIRALYGNPSQDGRQVAKWSWSASKQTLTQTGKSKADVIYGVAVKDVIKGQSGDDRIYSFEGDDTLFGGVGNDFLSGGDGHDRLFGEAGNDTLSGGFGDDILQGGAGNDVLSGGLSDDLLYGDTGSDVLKGGYSNDTLYGGLGNDTLTGGDGSDQFVFDVPFTGIDDTDTITDFNQNPDAFETEEDRIVLSSAVFSTLASGFLQAAAFVKGASAENPANRIIFDPGEQFLSYDPDGTGPLAAVRFAKLLGAVKLSASDFIVV</sequence>
<dbReference type="PANTHER" id="PTHR38340:SF1">
    <property type="entry name" value="S-LAYER PROTEIN"/>
    <property type="match status" value="1"/>
</dbReference>
<dbReference type="SUPFAM" id="SSF51120">
    <property type="entry name" value="beta-Roll"/>
    <property type="match status" value="2"/>
</dbReference>
<accession>I4YZT1</accession>
<comment type="subcellular location">
    <subcellularLocation>
        <location evidence="1">Secreted</location>
    </subcellularLocation>
</comment>
<dbReference type="GO" id="GO:0031012">
    <property type="term" value="C:extracellular matrix"/>
    <property type="evidence" value="ECO:0007669"/>
    <property type="project" value="InterPro"/>
</dbReference>
<dbReference type="SUPFAM" id="SSF55486">
    <property type="entry name" value="Metalloproteases ('zincins'), catalytic domain"/>
    <property type="match status" value="1"/>
</dbReference>
<evidence type="ECO:0000256" key="1">
    <source>
        <dbReference type="ARBA" id="ARBA00004613"/>
    </source>
</evidence>
<protein>
    <submittedName>
        <fullName evidence="9">Putative calcium-binding protein</fullName>
    </submittedName>
</protein>
<dbReference type="PROSITE" id="PS00330">
    <property type="entry name" value="HEMOLYSIN_CALCIUM"/>
    <property type="match status" value="4"/>
</dbReference>
<dbReference type="Pfam" id="PF00413">
    <property type="entry name" value="Peptidase_M10"/>
    <property type="match status" value="1"/>
</dbReference>
<dbReference type="Gene3D" id="2.150.10.10">
    <property type="entry name" value="Serralysin-like metalloprotease, C-terminal"/>
    <property type="match status" value="2"/>
</dbReference>